<dbReference type="SMART" id="SM00044">
    <property type="entry name" value="CYCc"/>
    <property type="match status" value="2"/>
</dbReference>
<feature type="region of interest" description="Disordered" evidence="15">
    <location>
        <begin position="1282"/>
        <end position="1381"/>
    </location>
</feature>
<gene>
    <name evidence="18" type="ORF">O3G_MSEX010838</name>
</gene>
<dbReference type="SUPFAM" id="SSF55073">
    <property type="entry name" value="Nucleotide cyclase"/>
    <property type="match status" value="2"/>
</dbReference>
<dbReference type="GO" id="GO:0046872">
    <property type="term" value="F:metal ion binding"/>
    <property type="evidence" value="ECO:0007669"/>
    <property type="project" value="UniProtKB-KW"/>
</dbReference>
<keyword evidence="13 14" id="KW-0456">Lyase</keyword>
<feature type="transmembrane region" description="Helical" evidence="16">
    <location>
        <begin position="765"/>
        <end position="788"/>
    </location>
</feature>
<dbReference type="EC" id="4.6.1.1" evidence="4"/>
<feature type="compositionally biased region" description="Polar residues" evidence="15">
    <location>
        <begin position="1283"/>
        <end position="1297"/>
    </location>
</feature>
<feature type="compositionally biased region" description="Polar residues" evidence="15">
    <location>
        <begin position="73"/>
        <end position="83"/>
    </location>
</feature>
<keyword evidence="7" id="KW-0547">Nucleotide-binding</keyword>
<evidence type="ECO:0000256" key="2">
    <source>
        <dbReference type="ARBA" id="ARBA00001946"/>
    </source>
</evidence>
<keyword evidence="12 16" id="KW-0472">Membrane</keyword>
<evidence type="ECO:0000256" key="11">
    <source>
        <dbReference type="ARBA" id="ARBA00022998"/>
    </source>
</evidence>
<evidence type="ECO:0000256" key="3">
    <source>
        <dbReference type="ARBA" id="ARBA00004141"/>
    </source>
</evidence>
<keyword evidence="19" id="KW-1185">Reference proteome</keyword>
<keyword evidence="11" id="KW-0115">cAMP biosynthesis</keyword>
<dbReference type="PANTHER" id="PTHR45627">
    <property type="entry name" value="ADENYLATE CYCLASE TYPE 1"/>
    <property type="match status" value="1"/>
</dbReference>
<name>A0A921ZKM0_MANSE</name>
<keyword evidence="8" id="KW-0067">ATP-binding</keyword>
<dbReference type="Proteomes" id="UP000791440">
    <property type="component" value="Unassembled WGS sequence"/>
</dbReference>
<evidence type="ECO:0000256" key="16">
    <source>
        <dbReference type="SAM" id="Phobius"/>
    </source>
</evidence>
<dbReference type="Pfam" id="PF16214">
    <property type="entry name" value="AC_N"/>
    <property type="match status" value="1"/>
</dbReference>
<dbReference type="OrthoDB" id="60033at2759"/>
<evidence type="ECO:0000313" key="19">
    <source>
        <dbReference type="Proteomes" id="UP000791440"/>
    </source>
</evidence>
<dbReference type="InterPro" id="IPR032628">
    <property type="entry name" value="AC_N"/>
</dbReference>
<feature type="transmembrane region" description="Helical" evidence="16">
    <location>
        <begin position="693"/>
        <end position="712"/>
    </location>
</feature>
<evidence type="ECO:0000256" key="4">
    <source>
        <dbReference type="ARBA" id="ARBA00012201"/>
    </source>
</evidence>
<feature type="transmembrane region" description="Helical" evidence="16">
    <location>
        <begin position="845"/>
        <end position="862"/>
    </location>
</feature>
<dbReference type="Pfam" id="PF06327">
    <property type="entry name" value="Adcy_cons_dom"/>
    <property type="match status" value="1"/>
</dbReference>
<organism evidence="18 19">
    <name type="scientific">Manduca sexta</name>
    <name type="common">Tobacco hawkmoth</name>
    <name type="synonym">Tobacco hornworm</name>
    <dbReference type="NCBI Taxonomy" id="7130"/>
    <lineage>
        <taxon>Eukaryota</taxon>
        <taxon>Metazoa</taxon>
        <taxon>Ecdysozoa</taxon>
        <taxon>Arthropoda</taxon>
        <taxon>Hexapoda</taxon>
        <taxon>Insecta</taxon>
        <taxon>Pterygota</taxon>
        <taxon>Neoptera</taxon>
        <taxon>Endopterygota</taxon>
        <taxon>Lepidoptera</taxon>
        <taxon>Glossata</taxon>
        <taxon>Ditrysia</taxon>
        <taxon>Bombycoidea</taxon>
        <taxon>Sphingidae</taxon>
        <taxon>Sphinginae</taxon>
        <taxon>Sphingini</taxon>
        <taxon>Manduca</taxon>
    </lineage>
</organism>
<dbReference type="FunFam" id="3.30.70.1230:FF:000048">
    <property type="entry name" value="Phospholipid-transporting ATPase, putative"/>
    <property type="match status" value="1"/>
</dbReference>
<dbReference type="InterPro" id="IPR018297">
    <property type="entry name" value="A/G_cyclase_CS"/>
</dbReference>
<evidence type="ECO:0000256" key="6">
    <source>
        <dbReference type="ARBA" id="ARBA00022723"/>
    </source>
</evidence>
<dbReference type="InterPro" id="IPR001054">
    <property type="entry name" value="A/G_cyclase"/>
</dbReference>
<protein>
    <recommendedName>
        <fullName evidence="4">adenylate cyclase</fullName>
        <ecNumber evidence="4">4.6.1.1</ecNumber>
    </recommendedName>
</protein>
<dbReference type="PANTHER" id="PTHR45627:SF1">
    <property type="entry name" value="ADENYLATE CYCLASE TYPE 8"/>
    <property type="match status" value="1"/>
</dbReference>
<dbReference type="GO" id="GO:0005524">
    <property type="term" value="F:ATP binding"/>
    <property type="evidence" value="ECO:0007669"/>
    <property type="project" value="UniProtKB-KW"/>
</dbReference>
<evidence type="ECO:0000256" key="13">
    <source>
        <dbReference type="ARBA" id="ARBA00023239"/>
    </source>
</evidence>
<evidence type="ECO:0000259" key="17">
    <source>
        <dbReference type="PROSITE" id="PS50125"/>
    </source>
</evidence>
<feature type="compositionally biased region" description="Basic and acidic residues" evidence="15">
    <location>
        <begin position="1"/>
        <end position="16"/>
    </location>
</feature>
<dbReference type="GO" id="GO:0006171">
    <property type="term" value="P:cAMP biosynthetic process"/>
    <property type="evidence" value="ECO:0007669"/>
    <property type="project" value="UniProtKB-KW"/>
</dbReference>
<feature type="compositionally biased region" description="Basic and acidic residues" evidence="15">
    <location>
        <begin position="1314"/>
        <end position="1326"/>
    </location>
</feature>
<keyword evidence="6" id="KW-0479">Metal-binding</keyword>
<feature type="transmembrane region" description="Helical" evidence="16">
    <location>
        <begin position="718"/>
        <end position="737"/>
    </location>
</feature>
<feature type="compositionally biased region" description="Polar residues" evidence="15">
    <location>
        <begin position="1327"/>
        <end position="1350"/>
    </location>
</feature>
<dbReference type="PROSITE" id="PS50125">
    <property type="entry name" value="GUANYLATE_CYCLASE_2"/>
    <property type="match status" value="2"/>
</dbReference>
<feature type="transmembrane region" description="Helical" evidence="16">
    <location>
        <begin position="874"/>
        <end position="893"/>
    </location>
</feature>
<reference evidence="18" key="2">
    <citation type="submission" date="2020-12" db="EMBL/GenBank/DDBJ databases">
        <authorList>
            <person name="Kanost M."/>
        </authorList>
    </citation>
    <scope>NUCLEOTIDE SEQUENCE</scope>
</reference>
<evidence type="ECO:0000256" key="10">
    <source>
        <dbReference type="ARBA" id="ARBA00022989"/>
    </source>
</evidence>
<evidence type="ECO:0000256" key="15">
    <source>
        <dbReference type="SAM" id="MobiDB-lite"/>
    </source>
</evidence>
<dbReference type="GO" id="GO:0007189">
    <property type="term" value="P:adenylate cyclase-activating G protein-coupled receptor signaling pathway"/>
    <property type="evidence" value="ECO:0007669"/>
    <property type="project" value="TreeGrafter"/>
</dbReference>
<dbReference type="PROSITE" id="PS00452">
    <property type="entry name" value="GUANYLATE_CYCLASE_1"/>
    <property type="match status" value="2"/>
</dbReference>
<dbReference type="Pfam" id="PF00211">
    <property type="entry name" value="Guanylate_cyc"/>
    <property type="match status" value="2"/>
</dbReference>
<feature type="transmembrane region" description="Helical" evidence="16">
    <location>
        <begin position="180"/>
        <end position="199"/>
    </location>
</feature>
<feature type="transmembrane region" description="Helical" evidence="16">
    <location>
        <begin position="147"/>
        <end position="168"/>
    </location>
</feature>
<sequence length="1381" mass="155755">MPSPDNKKPGSKRLETMIELPSGVTEEDVENYANGTYHIGDATSTSELVHARAPVGDRQPGDGASSSAHEDVSQPTASTNNNRISDDRRSSVPIFGAIEDPVPTEELLRPPRYFKGIHLPSIANTFKDVKVECSYQGYSRRQRQKSLIMVNIVDLVLKICLAGIYVYAAGGIDKLDMSNLVWTAAFAFLNVGVCLLGWWRCFANSYLHWAAAATWILLIAQGLSSLGIGYDDPQNQVWYMLFIVFVPYAMLPLSLLWCIVIGLLSGLSHILATAVVIKEYTTQNALPTSCATRILVANALLYLAVNFAGMYAKSLADWSQRKAFHETRRSMVTRKRTKSECDKQRDLFQSVIPYFLAREIYMDVSKVNGDFHEKQFNNLYIHRQQDVSILYADIKGFTELSSKCSAQELVKLLNELFARFDKLASENFCLRIKLLGDCYFCVSGLPARADHAFWCVNMGLHMILAIRDVRYNMKVDLHMRIGIHSGAVLYGVLGRLKWQFDLWSNDVTIANHMESGGLPGRVHISAATLAYLNGAFEVEPGDGGSRDSYLKDHNITTYFIRATEQPRWIKRFSSRSGTPTISQHILEAVARRPSSIIENELVNEWIPEMPFQNYLSENPFKRREDLFMYDQDIDDGAPLTEDIEDDDLINSIEVESNRQMRMNNMRTVLLRFRRPSLEQSFSEEDEGTFKSNVLCCLVLWLFIVAVQSIIHYNCTRLLIVLAIMTVPLTLSFLLVMLEEFKVPLPRLVRFSTALSSTRMRRNLHICCFVTIMSISSVLVLSLCDFTLLQTNCNLTYTGSNNSSTVNQTSNELGECRRPEYVVFTWVLCLVALTSVLKLYYLIKTFIAIINVIMYCCLLLRYYNYTCSYNEKTQLPAYLQMLILMTMFLLVVIYHGRLVEVTSRLDFLWKQQAEVNLGEMEATQRINKHLLEHILPDHVVTHFLSKDRRPDELYSQWRPEVGVMFASIANFDDFYSEEKGRESMQLLNEIIIDFDNLLMKERFKSIDKIKTIRATYMAASGLNPKNVSSDDDCDHLCALVDYAFAMREALEEINKHSFNKFKLRVGISCGPLVGGVIGALKPVYDIWGNTVNEASRMESTGEMGMIQVTKYTKQLLERRGYVVESCGKVHVKGKGIMETWCVVDRPEAAQALAAAAAPQPRSLASIVYTMLQVRKRINTHPLDAASQPRRGGSMRTDRARTAPSGSQRHRLRRTHTRLEEHTDMLELDVLGRPHASSLVVRRETPRVCAAVAAAGSVSAPHTPTGTHASPLGLRALRNAHALATSPTDPTRVESSSMMSKLGARLKANSFTSRTRPRDRSPKIREQTNEGSGTSIANGTPGSFRNRSGTTASFFRSRSKDKRSRDQLNTDSMENGDAVTTKM</sequence>
<dbReference type="GO" id="GO:0005886">
    <property type="term" value="C:plasma membrane"/>
    <property type="evidence" value="ECO:0007669"/>
    <property type="project" value="InterPro"/>
</dbReference>
<dbReference type="CDD" id="cd07302">
    <property type="entry name" value="CHD"/>
    <property type="match status" value="2"/>
</dbReference>
<dbReference type="InterPro" id="IPR029787">
    <property type="entry name" value="Nucleotide_cyclase"/>
</dbReference>
<feature type="region of interest" description="Disordered" evidence="15">
    <location>
        <begin position="1181"/>
        <end position="1210"/>
    </location>
</feature>
<dbReference type="FunFam" id="3.30.70.1230:FF:000032">
    <property type="entry name" value="Adenylyl cyclase 78C"/>
    <property type="match status" value="1"/>
</dbReference>
<proteinExistence type="inferred from homology"/>
<accession>A0A921ZKM0</accession>
<feature type="transmembrane region" description="Helical" evidence="16">
    <location>
        <begin position="206"/>
        <end position="230"/>
    </location>
</feature>
<comment type="subcellular location">
    <subcellularLocation>
        <location evidence="3">Membrane</location>
        <topology evidence="3">Multi-pass membrane protein</topology>
    </subcellularLocation>
</comment>
<dbReference type="Gene3D" id="3.30.70.1230">
    <property type="entry name" value="Nucleotide cyclase"/>
    <property type="match status" value="2"/>
</dbReference>
<evidence type="ECO:0000256" key="1">
    <source>
        <dbReference type="ARBA" id="ARBA00001593"/>
    </source>
</evidence>
<evidence type="ECO:0000256" key="7">
    <source>
        <dbReference type="ARBA" id="ARBA00022741"/>
    </source>
</evidence>
<feature type="transmembrane region" description="Helical" evidence="16">
    <location>
        <begin position="236"/>
        <end position="264"/>
    </location>
</feature>
<keyword evidence="9" id="KW-0460">Magnesium</keyword>
<evidence type="ECO:0000313" key="18">
    <source>
        <dbReference type="EMBL" id="KAG6458402.1"/>
    </source>
</evidence>
<comment type="caution">
    <text evidence="18">The sequence shown here is derived from an EMBL/GenBank/DDBJ whole genome shotgun (WGS) entry which is preliminary data.</text>
</comment>
<evidence type="ECO:0000256" key="12">
    <source>
        <dbReference type="ARBA" id="ARBA00023136"/>
    </source>
</evidence>
<feature type="domain" description="Guanylate cyclase" evidence="17">
    <location>
        <begin position="961"/>
        <end position="1097"/>
    </location>
</feature>
<dbReference type="GO" id="GO:0004016">
    <property type="term" value="F:adenylate cyclase activity"/>
    <property type="evidence" value="ECO:0007669"/>
    <property type="project" value="UniProtKB-EC"/>
</dbReference>
<dbReference type="EMBL" id="JH668581">
    <property type="protein sequence ID" value="KAG6458402.1"/>
    <property type="molecule type" value="Genomic_DNA"/>
</dbReference>
<keyword evidence="10 16" id="KW-1133">Transmembrane helix</keyword>
<feature type="region of interest" description="Disordered" evidence="15">
    <location>
        <begin position="1"/>
        <end position="88"/>
    </location>
</feature>
<feature type="domain" description="Guanylate cyclase" evidence="17">
    <location>
        <begin position="388"/>
        <end position="514"/>
    </location>
</feature>
<keyword evidence="5 16" id="KW-0812">Transmembrane</keyword>
<dbReference type="InterPro" id="IPR009398">
    <property type="entry name" value="Adcy_conserved_dom"/>
</dbReference>
<reference evidence="18" key="1">
    <citation type="journal article" date="2016" name="Insect Biochem. Mol. Biol.">
        <title>Multifaceted biological insights from a draft genome sequence of the tobacco hornworm moth, Manduca sexta.</title>
        <authorList>
            <person name="Kanost M.R."/>
            <person name="Arrese E.L."/>
            <person name="Cao X."/>
            <person name="Chen Y.R."/>
            <person name="Chellapilla S."/>
            <person name="Goldsmith M.R."/>
            <person name="Grosse-Wilde E."/>
            <person name="Heckel D.G."/>
            <person name="Herndon N."/>
            <person name="Jiang H."/>
            <person name="Papanicolaou A."/>
            <person name="Qu J."/>
            <person name="Soulages J.L."/>
            <person name="Vogel H."/>
            <person name="Walters J."/>
            <person name="Waterhouse R.M."/>
            <person name="Ahn S.J."/>
            <person name="Almeida F.C."/>
            <person name="An C."/>
            <person name="Aqrawi P."/>
            <person name="Bretschneider A."/>
            <person name="Bryant W.B."/>
            <person name="Bucks S."/>
            <person name="Chao H."/>
            <person name="Chevignon G."/>
            <person name="Christen J.M."/>
            <person name="Clarke D.F."/>
            <person name="Dittmer N.T."/>
            <person name="Ferguson L.C.F."/>
            <person name="Garavelou S."/>
            <person name="Gordon K.H.J."/>
            <person name="Gunaratna R.T."/>
            <person name="Han Y."/>
            <person name="Hauser F."/>
            <person name="He Y."/>
            <person name="Heidel-Fischer H."/>
            <person name="Hirsh A."/>
            <person name="Hu Y."/>
            <person name="Jiang H."/>
            <person name="Kalra D."/>
            <person name="Klinner C."/>
            <person name="Konig C."/>
            <person name="Kovar C."/>
            <person name="Kroll A.R."/>
            <person name="Kuwar S.S."/>
            <person name="Lee S.L."/>
            <person name="Lehman R."/>
            <person name="Li K."/>
            <person name="Li Z."/>
            <person name="Liang H."/>
            <person name="Lovelace S."/>
            <person name="Lu Z."/>
            <person name="Mansfield J.H."/>
            <person name="McCulloch K.J."/>
            <person name="Mathew T."/>
            <person name="Morton B."/>
            <person name="Muzny D.M."/>
            <person name="Neunemann D."/>
            <person name="Ongeri F."/>
            <person name="Pauchet Y."/>
            <person name="Pu L.L."/>
            <person name="Pyrousis I."/>
            <person name="Rao X.J."/>
            <person name="Redding A."/>
            <person name="Roesel C."/>
            <person name="Sanchez-Gracia A."/>
            <person name="Schaack S."/>
            <person name="Shukla A."/>
            <person name="Tetreau G."/>
            <person name="Wang Y."/>
            <person name="Xiong G.H."/>
            <person name="Traut W."/>
            <person name="Walsh T.K."/>
            <person name="Worley K.C."/>
            <person name="Wu D."/>
            <person name="Wu W."/>
            <person name="Wu Y.Q."/>
            <person name="Zhang X."/>
            <person name="Zou Z."/>
            <person name="Zucker H."/>
            <person name="Briscoe A.D."/>
            <person name="Burmester T."/>
            <person name="Clem R.J."/>
            <person name="Feyereisen R."/>
            <person name="Grimmelikhuijzen C.J.P."/>
            <person name="Hamodrakas S.J."/>
            <person name="Hansson B.S."/>
            <person name="Huguet E."/>
            <person name="Jermiin L.S."/>
            <person name="Lan Q."/>
            <person name="Lehman H.K."/>
            <person name="Lorenzen M."/>
            <person name="Merzendorfer H."/>
            <person name="Michalopoulos I."/>
            <person name="Morton D.B."/>
            <person name="Muthukrishnan S."/>
            <person name="Oakeshott J.G."/>
            <person name="Palmer W."/>
            <person name="Park Y."/>
            <person name="Passarelli A.L."/>
            <person name="Rozas J."/>
            <person name="Schwartz L.M."/>
            <person name="Smith W."/>
            <person name="Southgate A."/>
            <person name="Vilcinskas A."/>
            <person name="Vogt R."/>
            <person name="Wang P."/>
            <person name="Werren J."/>
            <person name="Yu X.Q."/>
            <person name="Zhou J.J."/>
            <person name="Brown S.J."/>
            <person name="Scherer S.E."/>
            <person name="Richards S."/>
            <person name="Blissard G.W."/>
        </authorList>
    </citation>
    <scope>NUCLEOTIDE SEQUENCE</scope>
</reference>
<evidence type="ECO:0000256" key="8">
    <source>
        <dbReference type="ARBA" id="ARBA00022840"/>
    </source>
</evidence>
<evidence type="ECO:0000256" key="9">
    <source>
        <dbReference type="ARBA" id="ARBA00022842"/>
    </source>
</evidence>
<dbReference type="GO" id="GO:0035556">
    <property type="term" value="P:intracellular signal transduction"/>
    <property type="evidence" value="ECO:0007669"/>
    <property type="project" value="InterPro"/>
</dbReference>
<comment type="catalytic activity">
    <reaction evidence="1">
        <text>ATP = 3',5'-cyclic AMP + diphosphate</text>
        <dbReference type="Rhea" id="RHEA:15389"/>
        <dbReference type="ChEBI" id="CHEBI:30616"/>
        <dbReference type="ChEBI" id="CHEBI:33019"/>
        <dbReference type="ChEBI" id="CHEBI:58165"/>
        <dbReference type="EC" id="4.6.1.1"/>
    </reaction>
</comment>
<feature type="transmembrane region" description="Helical" evidence="16">
    <location>
        <begin position="820"/>
        <end position="840"/>
    </location>
</feature>
<evidence type="ECO:0000256" key="14">
    <source>
        <dbReference type="RuleBase" id="RU000405"/>
    </source>
</evidence>
<comment type="similarity">
    <text evidence="14">Belongs to the adenylyl cyclase class-4/guanylyl cyclase family.</text>
</comment>
<comment type="cofactor">
    <cofactor evidence="2">
        <name>Mg(2+)</name>
        <dbReference type="ChEBI" id="CHEBI:18420"/>
    </cofactor>
</comment>
<evidence type="ECO:0000256" key="5">
    <source>
        <dbReference type="ARBA" id="ARBA00022692"/>
    </source>
</evidence>